<keyword evidence="2" id="KW-1185">Reference proteome</keyword>
<accession>A0A4Y2J9Z2</accession>
<organism evidence="1 2">
    <name type="scientific">Araneus ventricosus</name>
    <name type="common">Orbweaver spider</name>
    <name type="synonym">Epeira ventricosa</name>
    <dbReference type="NCBI Taxonomy" id="182803"/>
    <lineage>
        <taxon>Eukaryota</taxon>
        <taxon>Metazoa</taxon>
        <taxon>Ecdysozoa</taxon>
        <taxon>Arthropoda</taxon>
        <taxon>Chelicerata</taxon>
        <taxon>Arachnida</taxon>
        <taxon>Araneae</taxon>
        <taxon>Araneomorphae</taxon>
        <taxon>Entelegynae</taxon>
        <taxon>Araneoidea</taxon>
        <taxon>Araneidae</taxon>
        <taxon>Araneus</taxon>
    </lineage>
</organism>
<dbReference type="AlphaFoldDB" id="A0A4Y2J9Z2"/>
<protein>
    <submittedName>
        <fullName evidence="1">Uncharacterized protein</fullName>
    </submittedName>
</protein>
<dbReference type="Proteomes" id="UP000499080">
    <property type="component" value="Unassembled WGS sequence"/>
</dbReference>
<evidence type="ECO:0000313" key="1">
    <source>
        <dbReference type="EMBL" id="GBM86369.1"/>
    </source>
</evidence>
<reference evidence="1 2" key="1">
    <citation type="journal article" date="2019" name="Sci. Rep.">
        <title>Orb-weaving spider Araneus ventricosus genome elucidates the spidroin gene catalogue.</title>
        <authorList>
            <person name="Kono N."/>
            <person name="Nakamura H."/>
            <person name="Ohtoshi R."/>
            <person name="Moran D.A.P."/>
            <person name="Shinohara A."/>
            <person name="Yoshida Y."/>
            <person name="Fujiwara M."/>
            <person name="Mori M."/>
            <person name="Tomita M."/>
            <person name="Arakawa K."/>
        </authorList>
    </citation>
    <scope>NUCLEOTIDE SEQUENCE [LARGE SCALE GENOMIC DNA]</scope>
</reference>
<proteinExistence type="predicted"/>
<sequence length="114" mass="12867">MPLLYAPASFQGVKQYPVLEESSLQKLGRQHLHDALEVLCWMDTFLGDPKAAFLMVLLLDRHSARPLSFGVLEAWNRICDIFGGNSSLLILNTPGCSPYEFLHILEQFEMSKTV</sequence>
<name>A0A4Y2J9Z2_ARAVE</name>
<gene>
    <name evidence="1" type="ORF">AVEN_186535_1</name>
</gene>
<comment type="caution">
    <text evidence="1">The sequence shown here is derived from an EMBL/GenBank/DDBJ whole genome shotgun (WGS) entry which is preliminary data.</text>
</comment>
<evidence type="ECO:0000313" key="2">
    <source>
        <dbReference type="Proteomes" id="UP000499080"/>
    </source>
</evidence>
<dbReference type="EMBL" id="BGPR01003306">
    <property type="protein sequence ID" value="GBM86369.1"/>
    <property type="molecule type" value="Genomic_DNA"/>
</dbReference>